<proteinExistence type="predicted"/>
<name>X1DEI4_9ZZZZ</name>
<protein>
    <submittedName>
        <fullName evidence="1">Uncharacterized protein</fullName>
    </submittedName>
</protein>
<evidence type="ECO:0000313" key="1">
    <source>
        <dbReference type="EMBL" id="GAG94836.1"/>
    </source>
</evidence>
<reference evidence="1" key="1">
    <citation type="journal article" date="2014" name="Front. Microbiol.">
        <title>High frequency of phylogenetically diverse reductive dehalogenase-homologous genes in deep subseafloor sedimentary metagenomes.</title>
        <authorList>
            <person name="Kawai M."/>
            <person name="Futagami T."/>
            <person name="Toyoda A."/>
            <person name="Takaki Y."/>
            <person name="Nishi S."/>
            <person name="Hori S."/>
            <person name="Arai W."/>
            <person name="Tsubouchi T."/>
            <person name="Morono Y."/>
            <person name="Uchiyama I."/>
            <person name="Ito T."/>
            <person name="Fujiyama A."/>
            <person name="Inagaki F."/>
            <person name="Takami H."/>
        </authorList>
    </citation>
    <scope>NUCLEOTIDE SEQUENCE</scope>
    <source>
        <strain evidence="1">Expedition CK06-06</strain>
    </source>
</reference>
<gene>
    <name evidence="1" type="ORF">S01H4_38859</name>
</gene>
<sequence length="49" mass="5552">MAEIFGKKYTREELTRFTGDISQIAGMKQYELLEGKGRGVRALDVWTGT</sequence>
<dbReference type="EMBL" id="BART01020997">
    <property type="protein sequence ID" value="GAG94836.1"/>
    <property type="molecule type" value="Genomic_DNA"/>
</dbReference>
<organism evidence="1">
    <name type="scientific">marine sediment metagenome</name>
    <dbReference type="NCBI Taxonomy" id="412755"/>
    <lineage>
        <taxon>unclassified sequences</taxon>
        <taxon>metagenomes</taxon>
        <taxon>ecological metagenomes</taxon>
    </lineage>
</organism>
<dbReference type="AlphaFoldDB" id="X1DEI4"/>
<comment type="caution">
    <text evidence="1">The sequence shown here is derived from an EMBL/GenBank/DDBJ whole genome shotgun (WGS) entry which is preliminary data.</text>
</comment>
<feature type="non-terminal residue" evidence="1">
    <location>
        <position position="49"/>
    </location>
</feature>
<accession>X1DEI4</accession>